<dbReference type="PANTHER" id="PTHR35007:SF1">
    <property type="entry name" value="PILUS ASSEMBLY PROTEIN"/>
    <property type="match status" value="1"/>
</dbReference>
<feature type="domain" description="Type II secretion system protein GspF" evidence="7">
    <location>
        <begin position="158"/>
        <end position="281"/>
    </location>
</feature>
<dbReference type="OrthoDB" id="597333at2"/>
<keyword evidence="5 6" id="KW-0472">Membrane</keyword>
<keyword evidence="4 6" id="KW-1133">Transmembrane helix</keyword>
<accession>A0A315EA44</accession>
<name>A0A315EA44_9BURK</name>
<comment type="caution">
    <text evidence="8">The sequence shown here is derived from an EMBL/GenBank/DDBJ whole genome shotgun (WGS) entry which is preliminary data.</text>
</comment>
<feature type="transmembrane region" description="Helical" evidence="6">
    <location>
        <begin position="266"/>
        <end position="285"/>
    </location>
</feature>
<evidence type="ECO:0000256" key="5">
    <source>
        <dbReference type="ARBA" id="ARBA00023136"/>
    </source>
</evidence>
<dbReference type="Pfam" id="PF00482">
    <property type="entry name" value="T2SSF"/>
    <property type="match status" value="1"/>
</dbReference>
<reference evidence="8 9" key="1">
    <citation type="submission" date="2017-04" db="EMBL/GenBank/DDBJ databases">
        <title>Unexpected and diverse lifestyles within the genus Limnohabitans.</title>
        <authorList>
            <person name="Kasalicky V."/>
            <person name="Mehrshad M."/>
            <person name="Andrei S.-A."/>
            <person name="Salcher M."/>
            <person name="Kratochvilova H."/>
            <person name="Simek K."/>
            <person name="Ghai R."/>
        </authorList>
    </citation>
    <scope>NUCLEOTIDE SEQUENCE [LARGE SCALE GENOMIC DNA]</scope>
    <source>
        <strain evidence="8 9">II-B4</strain>
    </source>
</reference>
<dbReference type="Gene3D" id="1.20.81.30">
    <property type="entry name" value="Type II secretion system (T2SS), domain F"/>
    <property type="match status" value="1"/>
</dbReference>
<evidence type="ECO:0000259" key="7">
    <source>
        <dbReference type="Pfam" id="PF00482"/>
    </source>
</evidence>
<feature type="transmembrane region" description="Helical" evidence="6">
    <location>
        <begin position="297"/>
        <end position="317"/>
    </location>
</feature>
<evidence type="ECO:0000313" key="8">
    <source>
        <dbReference type="EMBL" id="PUE53495.1"/>
    </source>
</evidence>
<feature type="transmembrane region" description="Helical" evidence="6">
    <location>
        <begin position="92"/>
        <end position="113"/>
    </location>
</feature>
<sequence>MMDLAYWLILGSCGIASFLMLLGLYEAWRVHWSPRQKLLDHRMHQMFRHEQQHAHTPIVHRRTLSRFDTLDRWLSQVPGIDVFDRFLRQTDLPLDVSQSLMTGLMLVVAAGLVGVGLHLPVLLTGLLVLGTLSGALYYLKYRGVQRIIAIEKQLPDALDLMVRAQQSGHAFISALQITATESRPPISLELRKVFDEINLGMSVQSAMNHLAERIDSKEIRYFVVAVLIQNETGGNLADVLRKTATLIRERQKIAGVVRVLSAEGRISAWILSVMPFLLAFLLHLINPEFVAVLWKDPMGLAMLGVSLGLILVGIFWMSRLVQIKV</sequence>
<dbReference type="InterPro" id="IPR042094">
    <property type="entry name" value="T2SS_GspF_sf"/>
</dbReference>
<dbReference type="EMBL" id="NESN01000003">
    <property type="protein sequence ID" value="PUE53495.1"/>
    <property type="molecule type" value="Genomic_DNA"/>
</dbReference>
<feature type="transmembrane region" description="Helical" evidence="6">
    <location>
        <begin position="6"/>
        <end position="28"/>
    </location>
</feature>
<feature type="transmembrane region" description="Helical" evidence="6">
    <location>
        <begin position="119"/>
        <end position="139"/>
    </location>
</feature>
<evidence type="ECO:0000256" key="2">
    <source>
        <dbReference type="ARBA" id="ARBA00022475"/>
    </source>
</evidence>
<gene>
    <name evidence="8" type="ORF">B9Z37_10620</name>
</gene>
<comment type="subcellular location">
    <subcellularLocation>
        <location evidence="1">Cell membrane</location>
        <topology evidence="1">Multi-pass membrane protein</topology>
    </subcellularLocation>
</comment>
<dbReference type="PANTHER" id="PTHR35007">
    <property type="entry name" value="INTEGRAL MEMBRANE PROTEIN-RELATED"/>
    <property type="match status" value="1"/>
</dbReference>
<protein>
    <recommendedName>
        <fullName evidence="7">Type II secretion system protein GspF domain-containing protein</fullName>
    </recommendedName>
</protein>
<evidence type="ECO:0000256" key="1">
    <source>
        <dbReference type="ARBA" id="ARBA00004651"/>
    </source>
</evidence>
<evidence type="ECO:0000313" key="9">
    <source>
        <dbReference type="Proteomes" id="UP000250790"/>
    </source>
</evidence>
<dbReference type="AlphaFoldDB" id="A0A315EA44"/>
<keyword evidence="2" id="KW-1003">Cell membrane</keyword>
<evidence type="ECO:0000256" key="6">
    <source>
        <dbReference type="SAM" id="Phobius"/>
    </source>
</evidence>
<dbReference type="Proteomes" id="UP000250790">
    <property type="component" value="Unassembled WGS sequence"/>
</dbReference>
<dbReference type="GO" id="GO:0005886">
    <property type="term" value="C:plasma membrane"/>
    <property type="evidence" value="ECO:0007669"/>
    <property type="project" value="UniProtKB-SubCell"/>
</dbReference>
<evidence type="ECO:0000256" key="4">
    <source>
        <dbReference type="ARBA" id="ARBA00022989"/>
    </source>
</evidence>
<keyword evidence="9" id="KW-1185">Reference proteome</keyword>
<proteinExistence type="predicted"/>
<evidence type="ECO:0000256" key="3">
    <source>
        <dbReference type="ARBA" id="ARBA00022692"/>
    </source>
</evidence>
<keyword evidence="3 6" id="KW-0812">Transmembrane</keyword>
<dbReference type="InterPro" id="IPR018076">
    <property type="entry name" value="T2SS_GspF_dom"/>
</dbReference>
<organism evidence="8 9">
    <name type="scientific">Limnohabitans parvus II-B4</name>
    <dbReference type="NCBI Taxonomy" id="1293052"/>
    <lineage>
        <taxon>Bacteria</taxon>
        <taxon>Pseudomonadati</taxon>
        <taxon>Pseudomonadota</taxon>
        <taxon>Betaproteobacteria</taxon>
        <taxon>Burkholderiales</taxon>
        <taxon>Comamonadaceae</taxon>
        <taxon>Limnohabitans</taxon>
    </lineage>
</organism>